<dbReference type="SMART" id="SM00220">
    <property type="entry name" value="S_TKc"/>
    <property type="match status" value="1"/>
</dbReference>
<dbReference type="PROSITE" id="PS00108">
    <property type="entry name" value="PROTEIN_KINASE_ST"/>
    <property type="match status" value="1"/>
</dbReference>
<dbReference type="InterPro" id="IPR011009">
    <property type="entry name" value="Kinase-like_dom_sf"/>
</dbReference>
<dbReference type="GO" id="GO:0010506">
    <property type="term" value="P:regulation of autophagy"/>
    <property type="evidence" value="ECO:0007669"/>
    <property type="project" value="InterPro"/>
</dbReference>
<evidence type="ECO:0000259" key="5">
    <source>
        <dbReference type="PROSITE" id="PS50011"/>
    </source>
</evidence>
<dbReference type="InterPro" id="IPR008271">
    <property type="entry name" value="Ser/Thr_kinase_AS"/>
</dbReference>
<dbReference type="PANTHER" id="PTHR24348:SF22">
    <property type="entry name" value="NON-SPECIFIC SERINE_THREONINE PROTEIN KINASE"/>
    <property type="match status" value="1"/>
</dbReference>
<dbReference type="PROSITE" id="PS50011">
    <property type="entry name" value="PROTEIN_KINASE_DOM"/>
    <property type="match status" value="1"/>
</dbReference>
<keyword evidence="1" id="KW-0808">Transferase</keyword>
<accession>A0A5J4UAH6</accession>
<evidence type="ECO:0000256" key="4">
    <source>
        <dbReference type="ARBA" id="ARBA00022840"/>
    </source>
</evidence>
<organism evidence="6 7">
    <name type="scientific">Streblomastix strix</name>
    <dbReference type="NCBI Taxonomy" id="222440"/>
    <lineage>
        <taxon>Eukaryota</taxon>
        <taxon>Metamonada</taxon>
        <taxon>Preaxostyla</taxon>
        <taxon>Oxymonadida</taxon>
        <taxon>Streblomastigidae</taxon>
        <taxon>Streblomastix</taxon>
    </lineage>
</organism>
<dbReference type="OrthoDB" id="193931at2759"/>
<dbReference type="Gene3D" id="1.10.510.10">
    <property type="entry name" value="Transferase(Phosphotransferase) domain 1"/>
    <property type="match status" value="1"/>
</dbReference>
<protein>
    <recommendedName>
        <fullName evidence="5">Protein kinase domain-containing protein</fullName>
    </recommendedName>
</protein>
<dbReference type="SUPFAM" id="SSF56112">
    <property type="entry name" value="Protein kinase-like (PK-like)"/>
    <property type="match status" value="1"/>
</dbReference>
<dbReference type="Pfam" id="PF00069">
    <property type="entry name" value="Pkinase"/>
    <property type="match status" value="1"/>
</dbReference>
<evidence type="ECO:0000256" key="1">
    <source>
        <dbReference type="ARBA" id="ARBA00022679"/>
    </source>
</evidence>
<dbReference type="PANTHER" id="PTHR24348">
    <property type="entry name" value="SERINE/THREONINE-PROTEIN KINASE UNC-51-RELATED"/>
    <property type="match status" value="1"/>
</dbReference>
<evidence type="ECO:0000256" key="2">
    <source>
        <dbReference type="ARBA" id="ARBA00022741"/>
    </source>
</evidence>
<dbReference type="Proteomes" id="UP000324800">
    <property type="component" value="Unassembled WGS sequence"/>
</dbReference>
<dbReference type="GO" id="GO:0005829">
    <property type="term" value="C:cytosol"/>
    <property type="evidence" value="ECO:0007669"/>
    <property type="project" value="TreeGrafter"/>
</dbReference>
<dbReference type="AlphaFoldDB" id="A0A5J4UAH6"/>
<dbReference type="InterPro" id="IPR045269">
    <property type="entry name" value="Atg1-like"/>
</dbReference>
<keyword evidence="4" id="KW-0067">ATP-binding</keyword>
<reference evidence="6 7" key="1">
    <citation type="submission" date="2019-03" db="EMBL/GenBank/DDBJ databases">
        <title>Single cell metagenomics reveals metabolic interactions within the superorganism composed of flagellate Streblomastix strix and complex community of Bacteroidetes bacteria on its surface.</title>
        <authorList>
            <person name="Treitli S.C."/>
            <person name="Kolisko M."/>
            <person name="Husnik F."/>
            <person name="Keeling P."/>
            <person name="Hampl V."/>
        </authorList>
    </citation>
    <scope>NUCLEOTIDE SEQUENCE [LARGE SCALE GENOMIC DNA]</scope>
    <source>
        <strain evidence="6">ST1C</strain>
    </source>
</reference>
<evidence type="ECO:0000313" key="7">
    <source>
        <dbReference type="Proteomes" id="UP000324800"/>
    </source>
</evidence>
<dbReference type="GO" id="GO:0000045">
    <property type="term" value="P:autophagosome assembly"/>
    <property type="evidence" value="ECO:0007669"/>
    <property type="project" value="TreeGrafter"/>
</dbReference>
<evidence type="ECO:0000313" key="6">
    <source>
        <dbReference type="EMBL" id="KAA6366665.1"/>
    </source>
</evidence>
<feature type="domain" description="Protein kinase" evidence="5">
    <location>
        <begin position="1"/>
        <end position="184"/>
    </location>
</feature>
<dbReference type="GO" id="GO:0005776">
    <property type="term" value="C:autophagosome"/>
    <property type="evidence" value="ECO:0007669"/>
    <property type="project" value="TreeGrafter"/>
</dbReference>
<keyword evidence="2" id="KW-0547">Nucleotide-binding</keyword>
<sequence length="213" mass="24587">MEFANMKTLDIIAKQPHIPLPTSTLRALMRQILEGIRVFHAAGMIHRDIKCENILLHSPPDSGRVYAKISDFGLARKIDMINELTQIAGTPLYMAPELFQIPVRQTQKIDIYSVGVTFYLLIVHKCPVVQPNLEEYQKRIRQMKCIERPSEIIDDQLWDLLSKLLEFDPDKRFSADKALRHPYFRSHESQTDVSKEQQNLASQAAIAELQFLM</sequence>
<evidence type="ECO:0000256" key="3">
    <source>
        <dbReference type="ARBA" id="ARBA00022777"/>
    </source>
</evidence>
<gene>
    <name evidence="6" type="ORF">EZS28_037807</name>
</gene>
<dbReference type="GO" id="GO:0000407">
    <property type="term" value="C:phagophore assembly site"/>
    <property type="evidence" value="ECO:0007669"/>
    <property type="project" value="TreeGrafter"/>
</dbReference>
<dbReference type="GO" id="GO:0004674">
    <property type="term" value="F:protein serine/threonine kinase activity"/>
    <property type="evidence" value="ECO:0007669"/>
    <property type="project" value="InterPro"/>
</dbReference>
<comment type="caution">
    <text evidence="6">The sequence shown here is derived from an EMBL/GenBank/DDBJ whole genome shotgun (WGS) entry which is preliminary data.</text>
</comment>
<proteinExistence type="predicted"/>
<feature type="non-terminal residue" evidence="6">
    <location>
        <position position="213"/>
    </location>
</feature>
<dbReference type="GO" id="GO:0016020">
    <property type="term" value="C:membrane"/>
    <property type="evidence" value="ECO:0007669"/>
    <property type="project" value="TreeGrafter"/>
</dbReference>
<keyword evidence="3" id="KW-0418">Kinase</keyword>
<name>A0A5J4UAH6_9EUKA</name>
<dbReference type="EMBL" id="SNRW01019126">
    <property type="protein sequence ID" value="KAA6366665.1"/>
    <property type="molecule type" value="Genomic_DNA"/>
</dbReference>
<dbReference type="InterPro" id="IPR000719">
    <property type="entry name" value="Prot_kinase_dom"/>
</dbReference>
<dbReference type="GO" id="GO:0005524">
    <property type="term" value="F:ATP binding"/>
    <property type="evidence" value="ECO:0007669"/>
    <property type="project" value="UniProtKB-KW"/>
</dbReference>